<dbReference type="RefSeq" id="WP_005960061.1">
    <property type="nucleotide sequence ID" value="NZ_AFOC01000021.1"/>
</dbReference>
<dbReference type="GO" id="GO:0006355">
    <property type="term" value="P:regulation of DNA-templated transcription"/>
    <property type="evidence" value="ECO:0007669"/>
    <property type="project" value="InterPro"/>
</dbReference>
<dbReference type="AlphaFoldDB" id="G2DBR6"/>
<dbReference type="InterPro" id="IPR010985">
    <property type="entry name" value="Ribbon_hlx_hlx"/>
</dbReference>
<evidence type="ECO:0000313" key="1">
    <source>
        <dbReference type="EMBL" id="EGV51929.1"/>
    </source>
</evidence>
<accession>G2DBR6</accession>
<protein>
    <recommendedName>
        <fullName evidence="3">HicB family protein</fullName>
    </recommendedName>
</protein>
<evidence type="ECO:0000313" key="2">
    <source>
        <dbReference type="Proteomes" id="UP000004491"/>
    </source>
</evidence>
<dbReference type="SUPFAM" id="SSF47598">
    <property type="entry name" value="Ribbon-helix-helix"/>
    <property type="match status" value="1"/>
</dbReference>
<dbReference type="InterPro" id="IPR035069">
    <property type="entry name" value="TTHA1013/TTHA0281-like"/>
</dbReference>
<dbReference type="InterPro" id="IPR008651">
    <property type="entry name" value="Uncharacterised_HicB"/>
</dbReference>
<evidence type="ECO:0008006" key="3">
    <source>
        <dbReference type="Google" id="ProtNLM"/>
    </source>
</evidence>
<proteinExistence type="predicted"/>
<dbReference type="PATRIC" id="fig|1048808.3.peg.1036"/>
<reference evidence="1" key="1">
    <citation type="journal article" date="2011" name="ISME J.">
        <title>The endosymbionts of the deep-sea tubeworms Riftia pachyptila and Tevnia jerichonana share an identical physiology as revealed by proteogenomic analyses.</title>
        <authorList>
            <person name="Gardebrecht A."/>
            <person name="Markert S."/>
            <person name="Felbeck H."/>
            <person name="Thuermer A."/>
            <person name="Albrecht D."/>
            <person name="Wollherr A."/>
            <person name="Kabisch J."/>
            <person name="Lehmann R."/>
            <person name="Daniel R."/>
            <person name="Liesegang H."/>
            <person name="Hecker M."/>
            <person name="Sievert S.M."/>
            <person name="Schweder T."/>
        </authorList>
    </citation>
    <scope>NUCLEOTIDE SEQUENCE [LARGE SCALE GENOMIC DNA]</scope>
</reference>
<dbReference type="Pfam" id="PF05534">
    <property type="entry name" value="HicB"/>
    <property type="match status" value="1"/>
</dbReference>
<comment type="caution">
    <text evidence="1">The sequence shown here is derived from an EMBL/GenBank/DDBJ whole genome shotgun (WGS) entry which is preliminary data.</text>
</comment>
<gene>
    <name evidence="1" type="ORF">Rifp1Sym_au00090</name>
</gene>
<sequence length="163" mass="18139">MIDPHAYNITVRRSEFEGEVCFEARVKELPDLAEYGDTFEEAYALAIDAIETTAEVFAEKGKPMPVPQEVADDYSGRVTLRLPKSLHRALAESAEEEGVSLNQHLVNILAYFSGFAAGAMHMSEASEWKTVSRTTGEKVSSRPNVQLVYSADLNRRVEWQKAG</sequence>
<dbReference type="SUPFAM" id="SSF143100">
    <property type="entry name" value="TTHA1013/TTHA0281-like"/>
    <property type="match status" value="1"/>
</dbReference>
<name>G2DBR6_9GAMM</name>
<dbReference type="Proteomes" id="UP000004491">
    <property type="component" value="Unassembled WGS sequence"/>
</dbReference>
<dbReference type="Gene3D" id="1.10.1220.10">
    <property type="entry name" value="Met repressor-like"/>
    <property type="match status" value="1"/>
</dbReference>
<dbReference type="InterPro" id="IPR013321">
    <property type="entry name" value="Arc_rbn_hlx_hlx"/>
</dbReference>
<keyword evidence="2" id="KW-1185">Reference proteome</keyword>
<dbReference type="Gene3D" id="3.30.160.250">
    <property type="match status" value="1"/>
</dbReference>
<dbReference type="EMBL" id="AFOC01000021">
    <property type="protein sequence ID" value="EGV51929.1"/>
    <property type="molecule type" value="Genomic_DNA"/>
</dbReference>
<organism evidence="1 2">
    <name type="scientific">endosymbiont of Riftia pachyptila</name>
    <name type="common">vent Ph05</name>
    <dbReference type="NCBI Taxonomy" id="1048808"/>
    <lineage>
        <taxon>Bacteria</taxon>
        <taxon>Pseudomonadati</taxon>
        <taxon>Pseudomonadota</taxon>
        <taxon>Gammaproteobacteria</taxon>
        <taxon>sulfur-oxidizing symbionts</taxon>
    </lineage>
</organism>